<feature type="region of interest" description="Disordered" evidence="1">
    <location>
        <begin position="471"/>
        <end position="504"/>
    </location>
</feature>
<dbReference type="EMBL" id="CP039393">
    <property type="protein sequence ID" value="QCD35478.1"/>
    <property type="molecule type" value="Genomic_DNA"/>
</dbReference>
<reference evidence="3 4" key="1">
    <citation type="submission" date="2019-02" db="EMBL/GenBank/DDBJ databases">
        <title>Isolation and identification of novel species under the genus Muribaculum.</title>
        <authorList>
            <person name="Miyake S."/>
            <person name="Ding Y."/>
            <person name="Low A."/>
            <person name="Soh M."/>
            <person name="Seedorf H."/>
        </authorList>
    </citation>
    <scope>NUCLEOTIDE SEQUENCE [LARGE SCALE GENOMIC DNA]</scope>
    <source>
        <strain evidence="3 4">TLL-A4</strain>
    </source>
</reference>
<dbReference type="Pfam" id="PF03432">
    <property type="entry name" value="Relaxase"/>
    <property type="match status" value="1"/>
</dbReference>
<dbReference type="RefSeq" id="WP_136410198.1">
    <property type="nucleotide sequence ID" value="NZ_CP039393.1"/>
</dbReference>
<keyword evidence="4" id="KW-1185">Reference proteome</keyword>
<evidence type="ECO:0000256" key="1">
    <source>
        <dbReference type="SAM" id="MobiDB-lite"/>
    </source>
</evidence>
<dbReference type="Proteomes" id="UP000297031">
    <property type="component" value="Chromosome"/>
</dbReference>
<protein>
    <submittedName>
        <fullName evidence="3">Mobilization protein</fullName>
    </submittedName>
</protein>
<dbReference type="KEGG" id="mgod:E7746_06010"/>
<dbReference type="AlphaFoldDB" id="A0A4P7VPD1"/>
<dbReference type="OrthoDB" id="915634at2"/>
<sequence length="519" mass="59957">MIATILPSSTCFHAVGYNERKVAKGSAHLLEMKNFDAVEMLGHHTPDDLVAYLENYSSKNPRIKKAQFHMAFSCRGHEKTEQELLDFAHEYLREMGYGEEGQLLLVYGHTDTDNTHIHIITSRVAPDGRKIDHNHERVRSQRVVERLLGNDINEKAHRDMEEALSYKFASITQFKALMNSLGYECYDNEGVVSIKRGGAVCLKIPLEEISSHYRSTTFDRQRRRQLRAIFAKYRDLTANKKELADELKRKFGIELVFFGKKDSPYGYMIIDHNKKAVINGGKIYPIKELLDFATPDERFARIDSQIDAQLANDPKITIGELNDILSRQYKAYVKQGQIWRGRDSRPLRSHMWEALRRNNRIQWVESFAPATEAERDFLCSIGKVTVPHMVEINGTRTTQYNNRLSDLRSIFDSSTGYIHRQTLRSAGFTIRDIEGEMYAFDMKARVLINLENEGFDIRRLQFVKNPVEDKKQNAAVRRKPGSGIRKPHDVESGQGQNREWEVGYKGDYDRIDDESSIKR</sequence>
<organism evidence="3 4">
    <name type="scientific">Muribaculum gordoncarteri</name>
    <dbReference type="NCBI Taxonomy" id="2530390"/>
    <lineage>
        <taxon>Bacteria</taxon>
        <taxon>Pseudomonadati</taxon>
        <taxon>Bacteroidota</taxon>
        <taxon>Bacteroidia</taxon>
        <taxon>Bacteroidales</taxon>
        <taxon>Muribaculaceae</taxon>
        <taxon>Muribaculum</taxon>
    </lineage>
</organism>
<evidence type="ECO:0000313" key="4">
    <source>
        <dbReference type="Proteomes" id="UP000297031"/>
    </source>
</evidence>
<feature type="domain" description="MobA/VirD2-like nuclease" evidence="2">
    <location>
        <begin position="41"/>
        <end position="147"/>
    </location>
</feature>
<evidence type="ECO:0000259" key="2">
    <source>
        <dbReference type="Pfam" id="PF03432"/>
    </source>
</evidence>
<dbReference type="InterPro" id="IPR005094">
    <property type="entry name" value="Endonuclease_MobA/VirD2"/>
</dbReference>
<gene>
    <name evidence="3" type="ORF">E7746_06010</name>
</gene>
<evidence type="ECO:0000313" key="3">
    <source>
        <dbReference type="EMBL" id="QCD35478.1"/>
    </source>
</evidence>
<accession>A0A4P7VPD1</accession>
<proteinExistence type="predicted"/>
<name>A0A4P7VPD1_9BACT</name>